<dbReference type="GO" id="GO:0006511">
    <property type="term" value="P:ubiquitin-dependent protein catabolic process"/>
    <property type="evidence" value="ECO:0007669"/>
    <property type="project" value="InterPro"/>
</dbReference>
<dbReference type="Pfam" id="PF24842">
    <property type="entry name" value="UFD1_N2"/>
    <property type="match status" value="2"/>
</dbReference>
<dbReference type="GO" id="GO:0036503">
    <property type="term" value="P:ERAD pathway"/>
    <property type="evidence" value="ECO:0007669"/>
    <property type="project" value="TreeGrafter"/>
</dbReference>
<comment type="similarity">
    <text evidence="1">Belongs to the UFD1 family.</text>
</comment>
<dbReference type="Gene3D" id="2.40.40.50">
    <property type="entry name" value="Ubiquitin fusion degradation protein UFD1, N-terminal domain"/>
    <property type="match status" value="1"/>
</dbReference>
<dbReference type="InterPro" id="IPR004854">
    <property type="entry name" value="Ufd1-like"/>
</dbReference>
<evidence type="ECO:0000259" key="6">
    <source>
        <dbReference type="Pfam" id="PF24842"/>
    </source>
</evidence>
<comment type="caution">
    <text evidence="7">The sequence shown here is derived from an EMBL/GenBank/DDBJ whole genome shotgun (WGS) entry which is preliminary data.</text>
</comment>
<dbReference type="Pfam" id="PF03152">
    <property type="entry name" value="UFD1_N1"/>
    <property type="match status" value="1"/>
</dbReference>
<sequence>MFQFGFNMFHEISRPFNMTYKCYSVSMLPGNERQDVERGGKIIMPPSALEQLTRLNIEYPMIFKLTNKKTKRVTHCGVLEFVADEGKVYLPHWMMTNLVVEEGALLQIESVSLPVATFSKFQPLSEDFLDISNPKAVLENCLRNFSCLTNGDVIAIKYNSKVYELCVLETKPGNAVIIIECDMNVSVSPSPSPRRRVAIKYNSKVYELCVLETKPGNAVIIIECDMNYNSKVYELCVLETKPGNAVIIIECDMNVEFAPPVGYKEEERVPRDEGGAASGMDEDPQSMMPEPSGFVAFSGEGNRLDGKKKKLLSESESEPSASQSKQSMMPEPSGFVAFSGEGNRLDGKKKKLLSESESEPSASQSKQQYVRGIPDYDYVVGTLKFIRNSRPPSAKEDTPTEPFTAFKGEGFTLRTAKSKN</sequence>
<evidence type="ECO:0000256" key="4">
    <source>
        <dbReference type="SAM" id="MobiDB-lite"/>
    </source>
</evidence>
<dbReference type="GO" id="GO:0034098">
    <property type="term" value="C:VCP-NPL4-UFD1 AAA ATPase complex"/>
    <property type="evidence" value="ECO:0007669"/>
    <property type="project" value="TreeGrafter"/>
</dbReference>
<evidence type="ECO:0000313" key="7">
    <source>
        <dbReference type="EMBL" id="KAJ8711097.1"/>
    </source>
</evidence>
<feature type="compositionally biased region" description="Low complexity" evidence="4">
    <location>
        <begin position="359"/>
        <end position="368"/>
    </location>
</feature>
<keyword evidence="2" id="KW-0833">Ubl conjugation pathway</keyword>
<gene>
    <name evidence="7" type="ORF">PYW07_008339</name>
</gene>
<feature type="domain" description="Ubiquitin fusion degradation protein UFD1 N-terminal subdomain 2" evidence="6">
    <location>
        <begin position="226"/>
        <end position="260"/>
    </location>
</feature>
<dbReference type="Proteomes" id="UP001231518">
    <property type="component" value="Chromosome 21"/>
</dbReference>
<reference evidence="7" key="1">
    <citation type="submission" date="2023-03" db="EMBL/GenBank/DDBJ databases">
        <title>Chromosome-level genomes of two armyworms, Mythimna separata and Mythimna loreyi, provide insights into the biosynthesis and reception of sex pheromones.</title>
        <authorList>
            <person name="Zhao H."/>
        </authorList>
    </citation>
    <scope>NUCLEOTIDE SEQUENCE</scope>
    <source>
        <strain evidence="7">BeijingLab</strain>
        <tissue evidence="7">Pupa</tissue>
    </source>
</reference>
<dbReference type="FunFam" id="2.40.40.50:FF:000001">
    <property type="entry name" value="Ubiquitin fusion degradation protein 1 homolog"/>
    <property type="match status" value="1"/>
</dbReference>
<protein>
    <recommendedName>
        <fullName evidence="3">Ubiquitin fusion degradation protein 1 homolog</fullName>
    </recommendedName>
</protein>
<evidence type="ECO:0000256" key="2">
    <source>
        <dbReference type="ARBA" id="ARBA00022786"/>
    </source>
</evidence>
<evidence type="ECO:0000259" key="5">
    <source>
        <dbReference type="Pfam" id="PF03152"/>
    </source>
</evidence>
<dbReference type="InterPro" id="IPR055418">
    <property type="entry name" value="UFD1_N2"/>
</dbReference>
<dbReference type="AlphaFoldDB" id="A0AAD7YDD0"/>
<organism evidence="7 8">
    <name type="scientific">Mythimna separata</name>
    <name type="common">Oriental armyworm</name>
    <name type="synonym">Pseudaletia separata</name>
    <dbReference type="NCBI Taxonomy" id="271217"/>
    <lineage>
        <taxon>Eukaryota</taxon>
        <taxon>Metazoa</taxon>
        <taxon>Ecdysozoa</taxon>
        <taxon>Arthropoda</taxon>
        <taxon>Hexapoda</taxon>
        <taxon>Insecta</taxon>
        <taxon>Pterygota</taxon>
        <taxon>Neoptera</taxon>
        <taxon>Endopterygota</taxon>
        <taxon>Lepidoptera</taxon>
        <taxon>Glossata</taxon>
        <taxon>Ditrysia</taxon>
        <taxon>Noctuoidea</taxon>
        <taxon>Noctuidae</taxon>
        <taxon>Noctuinae</taxon>
        <taxon>Hadenini</taxon>
        <taxon>Mythimna</taxon>
    </lineage>
</organism>
<feature type="domain" description="Ubiquitin fusion degradation protein UFD1 N-terminal subdomain 2" evidence="6">
    <location>
        <begin position="116"/>
        <end position="188"/>
    </location>
</feature>
<feature type="compositionally biased region" description="Low complexity" evidence="4">
    <location>
        <begin position="318"/>
        <end position="327"/>
    </location>
</feature>
<evidence type="ECO:0000256" key="3">
    <source>
        <dbReference type="ARBA" id="ARBA00071119"/>
    </source>
</evidence>
<feature type="domain" description="Ubiquitin fusion degradation protein UFD1 N-terminal subdomain 1" evidence="5">
    <location>
        <begin position="16"/>
        <end position="114"/>
    </location>
</feature>
<dbReference type="PANTHER" id="PTHR12555:SF13">
    <property type="entry name" value="UBIQUITIN RECOGNITION FACTOR IN ER-ASSOCIATED DEGRADATION PROTEIN 1"/>
    <property type="match status" value="1"/>
</dbReference>
<accession>A0AAD7YDD0</accession>
<evidence type="ECO:0000256" key="1">
    <source>
        <dbReference type="ARBA" id="ARBA00006043"/>
    </source>
</evidence>
<dbReference type="InterPro" id="IPR042299">
    <property type="entry name" value="Ufd1-like_Nn"/>
</dbReference>
<dbReference type="Gene3D" id="3.10.330.10">
    <property type="match status" value="3"/>
</dbReference>
<keyword evidence="8" id="KW-1185">Reference proteome</keyword>
<dbReference type="InterPro" id="IPR055417">
    <property type="entry name" value="UFD1_N1"/>
</dbReference>
<feature type="region of interest" description="Disordered" evidence="4">
    <location>
        <begin position="264"/>
        <end position="371"/>
    </location>
</feature>
<dbReference type="FunFam" id="3.10.330.10:FF:000002">
    <property type="entry name" value="ubiquitin fusion degradation protein 1 homolog"/>
    <property type="match status" value="1"/>
</dbReference>
<evidence type="ECO:0000313" key="8">
    <source>
        <dbReference type="Proteomes" id="UP001231518"/>
    </source>
</evidence>
<dbReference type="GO" id="GO:0031593">
    <property type="term" value="F:polyubiquitin modification-dependent protein binding"/>
    <property type="evidence" value="ECO:0007669"/>
    <property type="project" value="TreeGrafter"/>
</dbReference>
<proteinExistence type="inferred from homology"/>
<dbReference type="PANTHER" id="PTHR12555">
    <property type="entry name" value="UBIQUITIN FUSION DEGRADATON PROTEIN 1"/>
    <property type="match status" value="1"/>
</dbReference>
<name>A0AAD7YDD0_MYTSE</name>
<feature type="compositionally biased region" description="Basic and acidic residues" evidence="4">
    <location>
        <begin position="264"/>
        <end position="274"/>
    </location>
</feature>
<dbReference type="EMBL" id="JARGEI010000022">
    <property type="protein sequence ID" value="KAJ8711097.1"/>
    <property type="molecule type" value="Genomic_DNA"/>
</dbReference>